<reference evidence="1 2" key="1">
    <citation type="submission" date="2018-02" db="EMBL/GenBank/DDBJ databases">
        <title>Draft genome of wild Prunus yedoensis var. nudiflora.</title>
        <authorList>
            <person name="Baek S."/>
            <person name="Kim J.-H."/>
            <person name="Choi K."/>
            <person name="Kim G.-B."/>
            <person name="Cho A."/>
            <person name="Jang H."/>
            <person name="Shin C.-H."/>
            <person name="Yu H.-J."/>
            <person name="Mun J.-H."/>
        </authorList>
    </citation>
    <scope>NUCLEOTIDE SEQUENCE [LARGE SCALE GENOMIC DNA]</scope>
    <source>
        <strain evidence="2">cv. Jeju island</strain>
        <tissue evidence="1">Leaf</tissue>
    </source>
</reference>
<dbReference type="STRING" id="2094558.A0A314ZHX5"/>
<evidence type="ECO:0000313" key="1">
    <source>
        <dbReference type="EMBL" id="PQQ17114.1"/>
    </source>
</evidence>
<name>A0A314ZHX5_PRUYE</name>
<organism evidence="1 2">
    <name type="scientific">Prunus yedoensis var. nudiflora</name>
    <dbReference type="NCBI Taxonomy" id="2094558"/>
    <lineage>
        <taxon>Eukaryota</taxon>
        <taxon>Viridiplantae</taxon>
        <taxon>Streptophyta</taxon>
        <taxon>Embryophyta</taxon>
        <taxon>Tracheophyta</taxon>
        <taxon>Spermatophyta</taxon>
        <taxon>Magnoliopsida</taxon>
        <taxon>eudicotyledons</taxon>
        <taxon>Gunneridae</taxon>
        <taxon>Pentapetalae</taxon>
        <taxon>rosids</taxon>
        <taxon>fabids</taxon>
        <taxon>Rosales</taxon>
        <taxon>Rosaceae</taxon>
        <taxon>Amygdaloideae</taxon>
        <taxon>Amygdaleae</taxon>
        <taxon>Prunus</taxon>
    </lineage>
</organism>
<protein>
    <submittedName>
        <fullName evidence="1">Uncharacterized protein</fullName>
    </submittedName>
</protein>
<gene>
    <name evidence="1" type="ORF">Pyn_27835</name>
</gene>
<keyword evidence="2" id="KW-1185">Reference proteome</keyword>
<comment type="caution">
    <text evidence="1">The sequence shown here is derived from an EMBL/GenBank/DDBJ whole genome shotgun (WGS) entry which is preliminary data.</text>
</comment>
<dbReference type="AlphaFoldDB" id="A0A314ZHX5"/>
<proteinExistence type="predicted"/>
<dbReference type="Proteomes" id="UP000250321">
    <property type="component" value="Unassembled WGS sequence"/>
</dbReference>
<accession>A0A314ZHX5</accession>
<sequence length="111" mass="12502">MATEEQGEEKQQTTSTQAAAGLRGAVVEKYRQIKEHAETTLMCGVPILLYMVVLPSGLLTDGESFARLRIEYGPFRTDYASIMPPKRLLQSLPPQLERFQFHHLLIKSPNS</sequence>
<dbReference type="EMBL" id="PJQY01000164">
    <property type="protein sequence ID" value="PQQ17114.1"/>
    <property type="molecule type" value="Genomic_DNA"/>
</dbReference>
<evidence type="ECO:0000313" key="2">
    <source>
        <dbReference type="Proteomes" id="UP000250321"/>
    </source>
</evidence>
<dbReference type="OrthoDB" id="10500112at2759"/>